<dbReference type="RefSeq" id="WP_213541287.1">
    <property type="nucleotide sequence ID" value="NZ_AP023418.1"/>
</dbReference>
<protein>
    <submittedName>
        <fullName evidence="2">Uncharacterized protein</fullName>
    </submittedName>
</protein>
<reference evidence="2" key="1">
    <citation type="submission" date="2020-09" db="EMBL/GenBank/DDBJ databases">
        <title>New species isolated from human feces.</title>
        <authorList>
            <person name="Kitahara M."/>
            <person name="Shigeno Y."/>
            <person name="Shime M."/>
            <person name="Matsumoto Y."/>
            <person name="Nakamura S."/>
            <person name="Motooka D."/>
            <person name="Fukuoka S."/>
            <person name="Nishikawa H."/>
            <person name="Benno Y."/>
        </authorList>
    </citation>
    <scope>NUCLEOTIDE SEQUENCE</scope>
    <source>
        <strain evidence="2">MM50</strain>
    </source>
</reference>
<feature type="compositionally biased region" description="Low complexity" evidence="1">
    <location>
        <begin position="42"/>
        <end position="60"/>
    </location>
</feature>
<dbReference type="AlphaFoldDB" id="A0A810Q1J0"/>
<keyword evidence="3" id="KW-1185">Reference proteome</keyword>
<evidence type="ECO:0000313" key="3">
    <source>
        <dbReference type="Proteomes" id="UP000681035"/>
    </source>
</evidence>
<evidence type="ECO:0000313" key="2">
    <source>
        <dbReference type="EMBL" id="BCK80315.1"/>
    </source>
</evidence>
<dbReference type="EMBL" id="AP023418">
    <property type="protein sequence ID" value="BCK80315.1"/>
    <property type="molecule type" value="Genomic_DNA"/>
</dbReference>
<dbReference type="KEGG" id="vcop:MM50RIKEN_00780"/>
<dbReference type="Proteomes" id="UP000681035">
    <property type="component" value="Chromosome"/>
</dbReference>
<feature type="compositionally biased region" description="Basic residues" evidence="1">
    <location>
        <begin position="69"/>
        <end position="84"/>
    </location>
</feature>
<evidence type="ECO:0000256" key="1">
    <source>
        <dbReference type="SAM" id="MobiDB-lite"/>
    </source>
</evidence>
<proteinExistence type="predicted"/>
<organism evidence="2 3">
    <name type="scientific">Vescimonas coprocola</name>
    <dbReference type="NCBI Taxonomy" id="2714355"/>
    <lineage>
        <taxon>Bacteria</taxon>
        <taxon>Bacillati</taxon>
        <taxon>Bacillota</taxon>
        <taxon>Clostridia</taxon>
        <taxon>Eubacteriales</taxon>
        <taxon>Oscillospiraceae</taxon>
        <taxon>Vescimonas</taxon>
    </lineage>
</organism>
<name>A0A810Q1J0_9FIRM</name>
<accession>A0A810Q1J0</accession>
<feature type="region of interest" description="Disordered" evidence="1">
    <location>
        <begin position="33"/>
        <end position="84"/>
    </location>
</feature>
<gene>
    <name evidence="2" type="ORF">MM50RIKEN_00780</name>
</gene>
<sequence length="84" mass="9160">MKRIPLILSLALLLLLPAIALYPMLHASAEKDGVDSSTAIQEAAPSEAAPSEAAPSEAAPLDSAVAAPRRSRRSRRRQRFYRHR</sequence>